<dbReference type="Proteomes" id="UP000010290">
    <property type="component" value="Chromosome"/>
</dbReference>
<dbReference type="OrthoDB" id="6453433at2"/>
<dbReference type="SMART" id="SM00671">
    <property type="entry name" value="SEL1"/>
    <property type="match status" value="2"/>
</dbReference>
<dbReference type="InterPro" id="IPR011990">
    <property type="entry name" value="TPR-like_helical_dom_sf"/>
</dbReference>
<dbReference type="Pfam" id="PF08238">
    <property type="entry name" value="Sel1"/>
    <property type="match status" value="2"/>
</dbReference>
<keyword evidence="3" id="KW-1185">Reference proteome</keyword>
<feature type="signal peptide" evidence="1">
    <location>
        <begin position="1"/>
        <end position="19"/>
    </location>
</feature>
<reference evidence="2 3" key="1">
    <citation type="journal article" date="2012" name="BMC Genomics">
        <title>Comparative genomics of bacteria in the genus Providencia isolated from wild Drosophila melanogaster.</title>
        <authorList>
            <person name="Galac M.R."/>
            <person name="Lazzaro B.P."/>
        </authorList>
    </citation>
    <scope>NUCLEOTIDE SEQUENCE [LARGE SCALE GENOMIC DNA]</scope>
    <source>
        <strain evidence="2 3">DSM 19967</strain>
    </source>
</reference>
<protein>
    <recommendedName>
        <fullName evidence="4">Sel1 repeat family protein</fullName>
    </recommendedName>
</protein>
<dbReference type="SUPFAM" id="SSF81901">
    <property type="entry name" value="HCP-like"/>
    <property type="match status" value="1"/>
</dbReference>
<evidence type="ECO:0000256" key="1">
    <source>
        <dbReference type="SAM" id="SignalP"/>
    </source>
</evidence>
<dbReference type="Gene3D" id="1.25.40.10">
    <property type="entry name" value="Tetratricopeptide repeat domain"/>
    <property type="match status" value="1"/>
</dbReference>
<evidence type="ECO:0000313" key="2">
    <source>
        <dbReference type="EMBL" id="EKT54201.1"/>
    </source>
</evidence>
<comment type="caution">
    <text evidence="2">The sequence shown here is derived from an EMBL/GenBank/DDBJ whole genome shotgun (WGS) entry which is preliminary data.</text>
</comment>
<evidence type="ECO:0000313" key="3">
    <source>
        <dbReference type="Proteomes" id="UP000010290"/>
    </source>
</evidence>
<dbReference type="InterPro" id="IPR006597">
    <property type="entry name" value="Sel1-like"/>
</dbReference>
<accession>K8W2Z1</accession>
<name>K8W2Z1_9GAMM</name>
<evidence type="ECO:0008006" key="4">
    <source>
        <dbReference type="Google" id="ProtNLM"/>
    </source>
</evidence>
<dbReference type="EMBL" id="AKKN01000011">
    <property type="protein sequence ID" value="EKT54201.1"/>
    <property type="molecule type" value="Genomic_DNA"/>
</dbReference>
<proteinExistence type="predicted"/>
<gene>
    <name evidence="2" type="ORF">OO7_13758</name>
</gene>
<organism evidence="2 3">
    <name type="scientific">Providencia sneebia DSM 19967</name>
    <dbReference type="NCBI Taxonomy" id="1141660"/>
    <lineage>
        <taxon>Bacteria</taxon>
        <taxon>Pseudomonadati</taxon>
        <taxon>Pseudomonadota</taxon>
        <taxon>Gammaproteobacteria</taxon>
        <taxon>Enterobacterales</taxon>
        <taxon>Morganellaceae</taxon>
        <taxon>Providencia</taxon>
    </lineage>
</organism>
<dbReference type="HOGENOM" id="CLU_1029980_0_0_6"/>
<dbReference type="AlphaFoldDB" id="K8W2Z1"/>
<sequence>MKRILLFITIETFMMAASAQNANINAPSIPIVRERLFNIDYTETELRYDPDLPKRAPRPKTQQQVVELYYRALADNQEDDNYLMHSFFSVGCSDTKGHQYHAGSAKEECVIANFFLKRVLKINPNNGLALLTKGFYHHDFGGVEENMQKAISYYEKAYHLYGNRVLAAGSNLYGIYMHGSGGIPQDLKKAKYYLTHVAEDNPRGKAAYYLKNFDTFVDLIKISNDGDRCYEQAPNNRDWIKKCIDEVERKTEEYQKKHQGTQKETDANG</sequence>
<keyword evidence="1" id="KW-0732">Signal</keyword>
<feature type="chain" id="PRO_5003921148" description="Sel1 repeat family protein" evidence="1">
    <location>
        <begin position="20"/>
        <end position="269"/>
    </location>
</feature>
<dbReference type="PATRIC" id="fig|1141660.3.peg.2746"/>